<reference evidence="1" key="1">
    <citation type="submission" date="2020-01" db="EMBL/GenBank/DDBJ databases">
        <title>Patterns of diversity and host range of bacteriophage communities associated with bean-nodulatin bacteria.</title>
        <authorList>
            <person name="Vann Cauwenberghe J."/>
            <person name="Santamaria R.I."/>
            <person name="Bustos P."/>
            <person name="Juarez S."/>
            <person name="Gonzalez V."/>
        </authorList>
    </citation>
    <scope>NUCLEOTIDE SEQUENCE</scope>
</reference>
<evidence type="ECO:0000313" key="2">
    <source>
        <dbReference type="Proteomes" id="UP000617684"/>
    </source>
</evidence>
<sequence length="141" mass="16810">MRVGHSDIGYLYRYETSWVENCFGRHPTFQCWEYPLISKTPHTYLIRLGSGETKRIYKDNPRKWAWPAIDEARVHFVTRKMNQHTIVSTQLDDCNQVLKSIMEDWGRDVGEIPNRKTIHEVYQEELESQRLEDRGLSLLRV</sequence>
<evidence type="ECO:0000313" key="1">
    <source>
        <dbReference type="EMBL" id="QIG70511.1"/>
    </source>
</evidence>
<proteinExistence type="predicted"/>
<accession>A0A7S5R3M4</accession>
<dbReference type="EMBL" id="MN988517">
    <property type="protein sequence ID" value="QIG70511.1"/>
    <property type="molecule type" value="Genomic_DNA"/>
</dbReference>
<organism evidence="1 2">
    <name type="scientific">Rhizobium phage RHph_N38</name>
    <dbReference type="NCBI Taxonomy" id="2509750"/>
    <lineage>
        <taxon>Viruses</taxon>
        <taxon>Duplodnaviria</taxon>
        <taxon>Heunggongvirae</taxon>
        <taxon>Uroviricota</taxon>
        <taxon>Caudoviricetes</taxon>
        <taxon>Schitoviridae</taxon>
        <taxon>Demetervirinae</taxon>
        <taxon>Cyamitesvirus</taxon>
        <taxon>Cyamitesvirus N38</taxon>
    </lineage>
</organism>
<dbReference type="Proteomes" id="UP000617684">
    <property type="component" value="Segment"/>
</dbReference>
<protein>
    <submittedName>
        <fullName evidence="1">Uncharacterized protein</fullName>
    </submittedName>
</protein>
<gene>
    <name evidence="1" type="ORF">EVB89_048</name>
</gene>
<name>A0A7S5R3M4_9CAUD</name>
<keyword evidence="2" id="KW-1185">Reference proteome</keyword>